<dbReference type="SUPFAM" id="SSF52540">
    <property type="entry name" value="P-loop containing nucleoside triphosphate hydrolases"/>
    <property type="match status" value="1"/>
</dbReference>
<evidence type="ECO:0000313" key="2">
    <source>
        <dbReference type="Proteomes" id="UP000253090"/>
    </source>
</evidence>
<proteinExistence type="predicted"/>
<keyword evidence="1" id="KW-0808">Transferase</keyword>
<dbReference type="Proteomes" id="UP000253090">
    <property type="component" value="Unassembled WGS sequence"/>
</dbReference>
<evidence type="ECO:0000313" key="1">
    <source>
        <dbReference type="EMBL" id="RCX22926.1"/>
    </source>
</evidence>
<dbReference type="OrthoDB" id="2399160at2"/>
<accession>A0A369BQQ1</accession>
<organism evidence="1 2">
    <name type="scientific">Fontibacillus phaseoli</name>
    <dbReference type="NCBI Taxonomy" id="1416533"/>
    <lineage>
        <taxon>Bacteria</taxon>
        <taxon>Bacillati</taxon>
        <taxon>Bacillota</taxon>
        <taxon>Bacilli</taxon>
        <taxon>Bacillales</taxon>
        <taxon>Paenibacillaceae</taxon>
        <taxon>Fontibacillus</taxon>
    </lineage>
</organism>
<dbReference type="AlphaFoldDB" id="A0A369BQQ1"/>
<reference evidence="1 2" key="1">
    <citation type="submission" date="2018-07" db="EMBL/GenBank/DDBJ databases">
        <title>Genomic Encyclopedia of Type Strains, Phase III (KMG-III): the genomes of soil and plant-associated and newly described type strains.</title>
        <authorList>
            <person name="Whitman W."/>
        </authorList>
    </citation>
    <scope>NUCLEOTIDE SEQUENCE [LARGE SCALE GENOMIC DNA]</scope>
    <source>
        <strain evidence="1 2">CECT 8333</strain>
    </source>
</reference>
<keyword evidence="2" id="KW-1185">Reference proteome</keyword>
<keyword evidence="1" id="KW-0418">Kinase</keyword>
<sequence>MSNCDYCGEAVTSVYSFQHMGVWYSGHKRCMGAPMVRKLSQPMPLPNIGLIGKLRAGKDVVAAYLAEKYGYTRFAFGDELKRYAHELFGEPAEGSKPRELYQWFGQTVRERDPDVWVRKCLEAASHHELSVKVAFANRGLWSSTPQFRAVITDVRQLNEAEVLSARGYVLIRVEAPESLRIHRAIESGDTFNLRDLTHGTETALDGYAADFTVMNGAGLPELYAQIDEIMESLRVAGGEAA</sequence>
<dbReference type="GO" id="GO:0016301">
    <property type="term" value="F:kinase activity"/>
    <property type="evidence" value="ECO:0007669"/>
    <property type="project" value="UniProtKB-KW"/>
</dbReference>
<dbReference type="InterPro" id="IPR027417">
    <property type="entry name" value="P-loop_NTPase"/>
</dbReference>
<protein>
    <submittedName>
        <fullName evidence="1">Dephospho-CoA kinase</fullName>
    </submittedName>
</protein>
<dbReference type="Gene3D" id="3.40.50.300">
    <property type="entry name" value="P-loop containing nucleotide triphosphate hydrolases"/>
    <property type="match status" value="1"/>
</dbReference>
<dbReference type="EMBL" id="QPJW01000001">
    <property type="protein sequence ID" value="RCX22926.1"/>
    <property type="molecule type" value="Genomic_DNA"/>
</dbReference>
<name>A0A369BQQ1_9BACL</name>
<comment type="caution">
    <text evidence="1">The sequence shown here is derived from an EMBL/GenBank/DDBJ whole genome shotgun (WGS) entry which is preliminary data.</text>
</comment>
<gene>
    <name evidence="1" type="ORF">DFP94_101515</name>
</gene>